<keyword evidence="2 5" id="KW-0812">Transmembrane</keyword>
<keyword evidence="7" id="KW-1185">Reference proteome</keyword>
<evidence type="ECO:0000256" key="3">
    <source>
        <dbReference type="ARBA" id="ARBA00022989"/>
    </source>
</evidence>
<proteinExistence type="predicted"/>
<feature type="transmembrane region" description="Helical" evidence="5">
    <location>
        <begin position="34"/>
        <end position="57"/>
    </location>
</feature>
<feature type="transmembrane region" description="Helical" evidence="5">
    <location>
        <begin position="69"/>
        <end position="90"/>
    </location>
</feature>
<evidence type="ECO:0000256" key="5">
    <source>
        <dbReference type="SAM" id="Phobius"/>
    </source>
</evidence>
<dbReference type="Proteomes" id="UP001142489">
    <property type="component" value="Unassembled WGS sequence"/>
</dbReference>
<feature type="transmembrane region" description="Helical" evidence="5">
    <location>
        <begin position="96"/>
        <end position="114"/>
    </location>
</feature>
<reference evidence="6" key="1">
    <citation type="journal article" date="2023" name="DNA Res.">
        <title>Chromosome-level genome assembly of Phrynocephalus forsythii using third-generation DNA sequencing and Hi-C analysis.</title>
        <authorList>
            <person name="Qi Y."/>
            <person name="Zhao W."/>
            <person name="Zhao Y."/>
            <person name="Niu C."/>
            <person name="Cao S."/>
            <person name="Zhang Y."/>
        </authorList>
    </citation>
    <scope>NUCLEOTIDE SEQUENCE</scope>
    <source>
        <tissue evidence="6">Muscle</tissue>
    </source>
</reference>
<keyword evidence="3 5" id="KW-1133">Transmembrane helix</keyword>
<dbReference type="OrthoDB" id="5832279at2759"/>
<evidence type="ECO:0000313" key="7">
    <source>
        <dbReference type="Proteomes" id="UP001142489"/>
    </source>
</evidence>
<dbReference type="GO" id="GO:0016020">
    <property type="term" value="C:membrane"/>
    <property type="evidence" value="ECO:0007669"/>
    <property type="project" value="UniProtKB-SubCell"/>
</dbReference>
<dbReference type="Pfam" id="PF03619">
    <property type="entry name" value="Solute_trans_a"/>
    <property type="match status" value="1"/>
</dbReference>
<accession>A0A9Q1AY58</accession>
<gene>
    <name evidence="6" type="ORF">JRQ81_019048</name>
</gene>
<feature type="transmembrane region" description="Helical" evidence="5">
    <location>
        <begin position="196"/>
        <end position="218"/>
    </location>
</feature>
<dbReference type="PANTHER" id="PTHR23423">
    <property type="entry name" value="ORGANIC SOLUTE TRANSPORTER-RELATED"/>
    <property type="match status" value="1"/>
</dbReference>
<feature type="transmembrane region" description="Helical" evidence="5">
    <location>
        <begin position="279"/>
        <end position="299"/>
    </location>
</feature>
<name>A0A9Q1AY58_9SAUR</name>
<comment type="caution">
    <text evidence="6">The sequence shown here is derived from an EMBL/GenBank/DDBJ whole genome shotgun (WGS) entry which is preliminary data.</text>
</comment>
<evidence type="ECO:0000313" key="6">
    <source>
        <dbReference type="EMBL" id="KAJ7319537.1"/>
    </source>
</evidence>
<keyword evidence="4 5" id="KW-0472">Membrane</keyword>
<evidence type="ECO:0008006" key="8">
    <source>
        <dbReference type="Google" id="ProtNLM"/>
    </source>
</evidence>
<evidence type="ECO:0000256" key="2">
    <source>
        <dbReference type="ARBA" id="ARBA00022692"/>
    </source>
</evidence>
<feature type="transmembrane region" description="Helical" evidence="5">
    <location>
        <begin position="160"/>
        <end position="184"/>
    </location>
</feature>
<protein>
    <recommendedName>
        <fullName evidence="8">Organic solute transporter subunit alpha</fullName>
    </recommendedName>
</protein>
<dbReference type="AlphaFoldDB" id="A0A9Q1AY58"/>
<feature type="transmembrane region" description="Helical" evidence="5">
    <location>
        <begin position="238"/>
        <end position="259"/>
    </location>
</feature>
<comment type="subcellular location">
    <subcellularLocation>
        <location evidence="1">Membrane</location>
        <topology evidence="1">Multi-pass membrane protein</topology>
    </subcellularLocation>
</comment>
<evidence type="ECO:0000256" key="4">
    <source>
        <dbReference type="ARBA" id="ARBA00023136"/>
    </source>
</evidence>
<dbReference type="EMBL" id="JAPFRF010000010">
    <property type="protein sequence ID" value="KAJ7319537.1"/>
    <property type="molecule type" value="Genomic_DNA"/>
</dbReference>
<sequence>MEEVGSNSTLDPDCLVHQPPFSKVILQSLDLTGILLFAMLTLMTLTANLVFIEEVFYIYCKIPSSKRSIFIWINAAAPVIATTSCIGMWIPRSTMFTDFTAAVFFAIVIHKFLLMMVKECGGQTLFLRRFENDRFKISTGPCCCCCLCLPHIRINKRTLFLLKLGTFQFAFLRPVLMFLSIVLWTNGNYSLSDLSVSGAAIWISCIVAVLTVVALWPIGIMFQQVRVLLNCKRIIPKFALYQFILILTQLQSAIINILVMQRMIACVPPLPSSARGAYINQQLLIIEMFIITLISRVVYRKRYDDLELPLGSDQET</sequence>
<evidence type="ECO:0000256" key="1">
    <source>
        <dbReference type="ARBA" id="ARBA00004141"/>
    </source>
</evidence>
<dbReference type="SMART" id="SM01417">
    <property type="entry name" value="Solute_trans_a"/>
    <property type="match status" value="1"/>
</dbReference>
<dbReference type="InterPro" id="IPR005178">
    <property type="entry name" value="Ostalpha/TMEM184C"/>
</dbReference>
<organism evidence="6 7">
    <name type="scientific">Phrynocephalus forsythii</name>
    <dbReference type="NCBI Taxonomy" id="171643"/>
    <lineage>
        <taxon>Eukaryota</taxon>
        <taxon>Metazoa</taxon>
        <taxon>Chordata</taxon>
        <taxon>Craniata</taxon>
        <taxon>Vertebrata</taxon>
        <taxon>Euteleostomi</taxon>
        <taxon>Lepidosauria</taxon>
        <taxon>Squamata</taxon>
        <taxon>Bifurcata</taxon>
        <taxon>Unidentata</taxon>
        <taxon>Episquamata</taxon>
        <taxon>Toxicofera</taxon>
        <taxon>Iguania</taxon>
        <taxon>Acrodonta</taxon>
        <taxon>Agamidae</taxon>
        <taxon>Agaminae</taxon>
        <taxon>Phrynocephalus</taxon>
    </lineage>
</organism>